<dbReference type="GO" id="GO:0006261">
    <property type="term" value="P:DNA-templated DNA replication"/>
    <property type="evidence" value="ECO:0007669"/>
    <property type="project" value="InterPro"/>
</dbReference>
<dbReference type="PROSITE" id="PS00447">
    <property type="entry name" value="DNA_POLYMERASE_A"/>
    <property type="match status" value="1"/>
</dbReference>
<dbReference type="GO" id="GO:0003887">
    <property type="term" value="F:DNA-directed DNA polymerase activity"/>
    <property type="evidence" value="ECO:0007669"/>
    <property type="project" value="UniProtKB-KW"/>
</dbReference>
<dbReference type="InterPro" id="IPR001098">
    <property type="entry name" value="DNA-dir_DNA_pol_A_palm_dom"/>
</dbReference>
<evidence type="ECO:0000256" key="5">
    <source>
        <dbReference type="ARBA" id="ARBA00022695"/>
    </source>
</evidence>
<gene>
    <name evidence="12" type="ORF">CYJ47_06595</name>
</gene>
<dbReference type="GO" id="GO:0006302">
    <property type="term" value="P:double-strand break repair"/>
    <property type="evidence" value="ECO:0007669"/>
    <property type="project" value="TreeGrafter"/>
</dbReference>
<dbReference type="Pfam" id="PF01612">
    <property type="entry name" value="DNA_pol_A_exo1"/>
    <property type="match status" value="1"/>
</dbReference>
<dbReference type="InterPro" id="IPR019760">
    <property type="entry name" value="DNA-dir_DNA_pol_A_CS"/>
</dbReference>
<dbReference type="EC" id="2.7.7.7" evidence="2"/>
<reference evidence="12" key="2">
    <citation type="submission" date="2023-10" db="EMBL/GenBank/DDBJ databases">
        <authorList>
            <person name="Choi B."/>
        </authorList>
    </citation>
    <scope>NUCLEOTIDE SEQUENCE</scope>
    <source>
        <strain evidence="12">UMB0763</strain>
    </source>
</reference>
<dbReference type="AlphaFoldDB" id="A0AAF0YSK5"/>
<keyword evidence="8" id="KW-0238">DNA-binding</keyword>
<keyword evidence="6" id="KW-0235">DNA replication</keyword>
<evidence type="ECO:0000313" key="12">
    <source>
        <dbReference type="EMBL" id="WOT03417.1"/>
    </source>
</evidence>
<dbReference type="Pfam" id="PF00476">
    <property type="entry name" value="DNA_pol_A"/>
    <property type="match status" value="1"/>
</dbReference>
<dbReference type="GO" id="GO:0003677">
    <property type="term" value="F:DNA binding"/>
    <property type="evidence" value="ECO:0007669"/>
    <property type="project" value="UniProtKB-KW"/>
</dbReference>
<dbReference type="InterPro" id="IPR036397">
    <property type="entry name" value="RNaseH_sf"/>
</dbReference>
<accession>A0AAF0YSK5</accession>
<evidence type="ECO:0000256" key="1">
    <source>
        <dbReference type="ARBA" id="ARBA00007705"/>
    </source>
</evidence>
<comment type="catalytic activity">
    <reaction evidence="9">
        <text>DNA(n) + a 2'-deoxyribonucleoside 5'-triphosphate = DNA(n+1) + diphosphate</text>
        <dbReference type="Rhea" id="RHEA:22508"/>
        <dbReference type="Rhea" id="RHEA-COMP:17339"/>
        <dbReference type="Rhea" id="RHEA-COMP:17340"/>
        <dbReference type="ChEBI" id="CHEBI:33019"/>
        <dbReference type="ChEBI" id="CHEBI:61560"/>
        <dbReference type="ChEBI" id="CHEBI:173112"/>
        <dbReference type="EC" id="2.7.7.7"/>
    </reaction>
</comment>
<dbReference type="InterPro" id="IPR002562">
    <property type="entry name" value="3'-5'_exonuclease_dom"/>
</dbReference>
<evidence type="ECO:0000256" key="7">
    <source>
        <dbReference type="ARBA" id="ARBA00022932"/>
    </source>
</evidence>
<dbReference type="PANTHER" id="PTHR10133">
    <property type="entry name" value="DNA POLYMERASE I"/>
    <property type="match status" value="1"/>
</dbReference>
<dbReference type="KEGG" id="cpyr:CYJ47_06595"/>
<dbReference type="SMART" id="SM00474">
    <property type="entry name" value="35EXOc"/>
    <property type="match status" value="1"/>
</dbReference>
<comment type="similarity">
    <text evidence="1">Belongs to the DNA polymerase type-A family.</text>
</comment>
<dbReference type="RefSeq" id="WP_101678947.1">
    <property type="nucleotide sequence ID" value="NZ_CP136958.1"/>
</dbReference>
<dbReference type="Gene3D" id="1.10.150.20">
    <property type="entry name" value="5' to 3' exonuclease, C-terminal subdomain"/>
    <property type="match status" value="1"/>
</dbReference>
<dbReference type="SUPFAM" id="SSF56672">
    <property type="entry name" value="DNA/RNA polymerases"/>
    <property type="match status" value="1"/>
</dbReference>
<dbReference type="GO" id="GO:0008408">
    <property type="term" value="F:3'-5' exonuclease activity"/>
    <property type="evidence" value="ECO:0007669"/>
    <property type="project" value="InterPro"/>
</dbReference>
<dbReference type="Gene3D" id="3.30.420.10">
    <property type="entry name" value="Ribonuclease H-like superfamily/Ribonuclease H"/>
    <property type="match status" value="1"/>
</dbReference>
<keyword evidence="5" id="KW-0548">Nucleotidyltransferase</keyword>
<reference evidence="12" key="1">
    <citation type="submission" date="2017-12" db="EMBL/GenBank/DDBJ databases">
        <authorList>
            <person name="Thomas-White K."/>
            <person name="Wolfe A.J."/>
        </authorList>
    </citation>
    <scope>NUCLEOTIDE SEQUENCE</scope>
    <source>
        <strain evidence="12">UMB0763</strain>
    </source>
</reference>
<evidence type="ECO:0000256" key="2">
    <source>
        <dbReference type="ARBA" id="ARBA00012417"/>
    </source>
</evidence>
<dbReference type="InterPro" id="IPR043502">
    <property type="entry name" value="DNA/RNA_pol_sf"/>
</dbReference>
<evidence type="ECO:0000256" key="8">
    <source>
        <dbReference type="ARBA" id="ARBA00023125"/>
    </source>
</evidence>
<feature type="domain" description="3'-5' exonuclease" evidence="10">
    <location>
        <begin position="13"/>
        <end position="206"/>
    </location>
</feature>
<evidence type="ECO:0000256" key="4">
    <source>
        <dbReference type="ARBA" id="ARBA00022679"/>
    </source>
</evidence>
<evidence type="ECO:0000259" key="10">
    <source>
        <dbReference type="SMART" id="SM00474"/>
    </source>
</evidence>
<name>A0AAF0YSK5_9CORY</name>
<dbReference type="SUPFAM" id="SSF53098">
    <property type="entry name" value="Ribonuclease H-like"/>
    <property type="match status" value="1"/>
</dbReference>
<evidence type="ECO:0000313" key="13">
    <source>
        <dbReference type="Proteomes" id="UP000234560"/>
    </source>
</evidence>
<organism evidence="12 13">
    <name type="scientific">Corynebacterium pyruviciproducens</name>
    <dbReference type="NCBI Taxonomy" id="598660"/>
    <lineage>
        <taxon>Bacteria</taxon>
        <taxon>Bacillati</taxon>
        <taxon>Actinomycetota</taxon>
        <taxon>Actinomycetes</taxon>
        <taxon>Mycobacteriales</taxon>
        <taxon>Corynebacteriaceae</taxon>
        <taxon>Corynebacterium</taxon>
    </lineage>
</organism>
<dbReference type="EMBL" id="CP136958">
    <property type="protein sequence ID" value="WOT03417.1"/>
    <property type="molecule type" value="Genomic_DNA"/>
</dbReference>
<dbReference type="InterPro" id="IPR012337">
    <property type="entry name" value="RNaseH-like_sf"/>
</dbReference>
<dbReference type="Proteomes" id="UP000234560">
    <property type="component" value="Chromosome"/>
</dbReference>
<keyword evidence="4" id="KW-0808">Transferase</keyword>
<dbReference type="SMART" id="SM00482">
    <property type="entry name" value="POLAc"/>
    <property type="match status" value="1"/>
</dbReference>
<evidence type="ECO:0000256" key="9">
    <source>
        <dbReference type="ARBA" id="ARBA00049244"/>
    </source>
</evidence>
<sequence>MISKIVAGREVHIHYAKDRQSYQRFKQWLGGLKGQPVAVDTETTGLNVYASDFRIRLIQFGHKQEAWVIPLETLNLPPEEIESLLGSNPLIFHNASYDINALLTQGVVVDWDAVTDTKILASLVDPRSRKEGGSGHSLQELTAAYIDPVIAEDVKGSVTRLSRELGIKKAEYFTTVPIDDENFILYAGMDVILTHLLHNCLMAAIRTMKQNIPQFNTDLIWFEHQVARICAEMEYTGFLLDVDYSQRLSKQLTGEQEAWEAVAYAEHGVESVNAAADVAEALLEEGVTLTSKTDTGKWKIDKSVLEPLAEQGNTLAIAVTEAKRANKWRNSWVDKFLEQADPMGRCHASINPLAARTGRMSITGIPAQTLPSSGWSIRRCFIADPGYSIVSCDYAAQELRVLAALSGDTNMVNAFKHDEDLHQKTADASGVPRKVGKTVNFAYVYGSGAGNIARTCGISVQKARQVIKGFEKTYPRVKQLSEQLQASATKNGYIVSANGRVLPVDRGKPYAALNYLIQSTSRDITASALIRMDKAGYTPMLRLPIHDEVIACVPEKDAQEWANKLASYMECEFKGLTIASDHEVYGASWGGGYVPDEERDEYEATFK</sequence>
<feature type="domain" description="DNA-directed DNA polymerase family A palm" evidence="11">
    <location>
        <begin position="374"/>
        <end position="557"/>
    </location>
</feature>
<dbReference type="Gene3D" id="3.30.70.370">
    <property type="match status" value="1"/>
</dbReference>
<dbReference type="InterPro" id="IPR002298">
    <property type="entry name" value="DNA_polymerase_A"/>
</dbReference>
<proteinExistence type="inferred from homology"/>
<evidence type="ECO:0000259" key="11">
    <source>
        <dbReference type="SMART" id="SM00482"/>
    </source>
</evidence>
<evidence type="ECO:0000256" key="6">
    <source>
        <dbReference type="ARBA" id="ARBA00022705"/>
    </source>
</evidence>
<dbReference type="Gene3D" id="1.20.1060.10">
    <property type="entry name" value="Taq DNA Polymerase, Chain T, domain 4"/>
    <property type="match status" value="1"/>
</dbReference>
<keyword evidence="7" id="KW-0239">DNA-directed DNA polymerase</keyword>
<dbReference type="PANTHER" id="PTHR10133:SF27">
    <property type="entry name" value="DNA POLYMERASE NU"/>
    <property type="match status" value="1"/>
</dbReference>
<evidence type="ECO:0000256" key="3">
    <source>
        <dbReference type="ARBA" id="ARBA00020311"/>
    </source>
</evidence>
<protein>
    <recommendedName>
        <fullName evidence="3">DNA polymerase I</fullName>
        <ecNumber evidence="2">2.7.7.7</ecNumber>
    </recommendedName>
</protein>